<accession>A0A0P0CKI2</accession>
<proteinExistence type="predicted"/>
<dbReference type="KEGG" id="rti:DC20_15190"/>
<dbReference type="EMBL" id="CP012643">
    <property type="protein sequence ID" value="ALJ00071.1"/>
    <property type="molecule type" value="Genomic_DNA"/>
</dbReference>
<dbReference type="Proteomes" id="UP000061382">
    <property type="component" value="Chromosome"/>
</dbReference>
<dbReference type="AlphaFoldDB" id="A0A0P0CKI2"/>
<protein>
    <submittedName>
        <fullName evidence="1">Uncharacterized protein</fullName>
    </submittedName>
</protein>
<keyword evidence="2" id="KW-1185">Reference proteome</keyword>
<dbReference type="PATRIC" id="fig|512763.3.peg.3341"/>
<name>A0A0P0CKI2_9BACT</name>
<reference evidence="1 2" key="1">
    <citation type="submission" date="2015-08" db="EMBL/GenBank/DDBJ databases">
        <title>Complete genome sequence of Rufibacter tibetensis strain 1351t, a radiation-resistant bacterium from tibet plateau.</title>
        <authorList>
            <person name="Dai J."/>
        </authorList>
    </citation>
    <scope>NUCLEOTIDE SEQUENCE [LARGE SCALE GENOMIC DNA]</scope>
    <source>
        <strain evidence="1 2">1351</strain>
    </source>
</reference>
<organism evidence="1 2">
    <name type="scientific">Rufibacter tibetensis</name>
    <dbReference type="NCBI Taxonomy" id="512763"/>
    <lineage>
        <taxon>Bacteria</taxon>
        <taxon>Pseudomonadati</taxon>
        <taxon>Bacteroidota</taxon>
        <taxon>Cytophagia</taxon>
        <taxon>Cytophagales</taxon>
        <taxon>Hymenobacteraceae</taxon>
        <taxon>Rufibacter</taxon>
    </lineage>
</organism>
<sequence>MMSCNTTEPKEEQKEITSQINVISEADTSIQTPGASSNYPPPTEYIEWSSIKINNVLPLNTNAEQVKGFLGMADSTTTPDYDNICYNCHFCNEKIPPFKYVYFKGIEFEQLNDSLEFWSADFTLNKSLFLQSGNMRFDHRTTLEEVSRIFPKAVKAKQVEEAYIMVSISPSEQLVDGSFILEFNRSGYLTMFYYWFPC</sequence>
<evidence type="ECO:0000313" key="1">
    <source>
        <dbReference type="EMBL" id="ALJ00071.1"/>
    </source>
</evidence>
<gene>
    <name evidence="1" type="ORF">DC20_15190</name>
</gene>
<evidence type="ECO:0000313" key="2">
    <source>
        <dbReference type="Proteomes" id="UP000061382"/>
    </source>
</evidence>